<dbReference type="PANTHER" id="PTHR12172">
    <property type="entry name" value="CELL CYCLE CHECKPOINT PROTEIN RAD17"/>
    <property type="match status" value="1"/>
</dbReference>
<comment type="caution">
    <text evidence="8">The sequence shown here is derived from an EMBL/GenBank/DDBJ whole genome shotgun (WGS) entry which is preliminary data.</text>
</comment>
<keyword evidence="6" id="KW-0131">Cell cycle</keyword>
<protein>
    <submittedName>
        <fullName evidence="8">Uncharacterized protein</fullName>
    </submittedName>
</protein>
<comment type="subcellular location">
    <subcellularLocation>
        <location evidence="1">Nucleus</location>
    </subcellularLocation>
</comment>
<evidence type="ECO:0000256" key="7">
    <source>
        <dbReference type="SAM" id="MobiDB-lite"/>
    </source>
</evidence>
<dbReference type="GO" id="GO:0006281">
    <property type="term" value="P:DNA repair"/>
    <property type="evidence" value="ECO:0007669"/>
    <property type="project" value="InterPro"/>
</dbReference>
<dbReference type="OrthoDB" id="10265971at2759"/>
<dbReference type="GO" id="GO:0033314">
    <property type="term" value="P:mitotic DNA replication checkpoint signaling"/>
    <property type="evidence" value="ECO:0007669"/>
    <property type="project" value="TreeGrafter"/>
</dbReference>
<keyword evidence="4" id="KW-0067">ATP-binding</keyword>
<dbReference type="EMBL" id="CAIIXF020000001">
    <property type="protein sequence ID" value="CAH1776204.1"/>
    <property type="molecule type" value="Genomic_DNA"/>
</dbReference>
<dbReference type="AlphaFoldDB" id="A0A8J1XRF2"/>
<keyword evidence="2" id="KW-0547">Nucleotide-binding</keyword>
<dbReference type="InterPro" id="IPR004582">
    <property type="entry name" value="Checkpoint_prot_Rad17_Rad24"/>
</dbReference>
<evidence type="ECO:0000256" key="3">
    <source>
        <dbReference type="ARBA" id="ARBA00022763"/>
    </source>
</evidence>
<evidence type="ECO:0000313" key="9">
    <source>
        <dbReference type="Proteomes" id="UP000749559"/>
    </source>
</evidence>
<evidence type="ECO:0000256" key="2">
    <source>
        <dbReference type="ARBA" id="ARBA00022741"/>
    </source>
</evidence>
<keyword evidence="9" id="KW-1185">Reference proteome</keyword>
<accession>A0A8J1XRF2</accession>
<dbReference type="PANTHER" id="PTHR12172:SF0">
    <property type="entry name" value="CELL CYCLE CHECKPOINT PROTEIN RAD17"/>
    <property type="match status" value="1"/>
</dbReference>
<gene>
    <name evidence="8" type="ORF">OFUS_LOCUS3404</name>
</gene>
<keyword evidence="5" id="KW-0539">Nucleus</keyword>
<evidence type="ECO:0000256" key="4">
    <source>
        <dbReference type="ARBA" id="ARBA00022840"/>
    </source>
</evidence>
<dbReference type="Proteomes" id="UP000749559">
    <property type="component" value="Unassembled WGS sequence"/>
</dbReference>
<organism evidence="8 9">
    <name type="scientific">Owenia fusiformis</name>
    <name type="common">Polychaete worm</name>
    <dbReference type="NCBI Taxonomy" id="6347"/>
    <lineage>
        <taxon>Eukaryota</taxon>
        <taxon>Metazoa</taxon>
        <taxon>Spiralia</taxon>
        <taxon>Lophotrochozoa</taxon>
        <taxon>Annelida</taxon>
        <taxon>Polychaeta</taxon>
        <taxon>Sedentaria</taxon>
        <taxon>Canalipalpata</taxon>
        <taxon>Sabellida</taxon>
        <taxon>Oweniida</taxon>
        <taxon>Oweniidae</taxon>
        <taxon>Owenia</taxon>
    </lineage>
</organism>
<dbReference type="GO" id="GO:0005524">
    <property type="term" value="F:ATP binding"/>
    <property type="evidence" value="ECO:0007669"/>
    <property type="project" value="UniProtKB-KW"/>
</dbReference>
<dbReference type="GO" id="GO:0000077">
    <property type="term" value="P:DNA damage checkpoint signaling"/>
    <property type="evidence" value="ECO:0007669"/>
    <property type="project" value="TreeGrafter"/>
</dbReference>
<dbReference type="GO" id="GO:0005634">
    <property type="term" value="C:nucleus"/>
    <property type="evidence" value="ECO:0007669"/>
    <property type="project" value="UniProtKB-SubCell"/>
</dbReference>
<keyword evidence="3" id="KW-0227">DNA damage</keyword>
<dbReference type="GO" id="GO:0003689">
    <property type="term" value="F:DNA clamp loader activity"/>
    <property type="evidence" value="ECO:0007669"/>
    <property type="project" value="TreeGrafter"/>
</dbReference>
<evidence type="ECO:0000256" key="6">
    <source>
        <dbReference type="ARBA" id="ARBA00023306"/>
    </source>
</evidence>
<reference evidence="8" key="1">
    <citation type="submission" date="2022-03" db="EMBL/GenBank/DDBJ databases">
        <authorList>
            <person name="Martin C."/>
        </authorList>
    </citation>
    <scope>NUCLEOTIDE SEQUENCE</scope>
</reference>
<sequence>MCLYDFFQSVVERCCLSGDVFTAYLHQNYPEFYTSIDDLAASTEYISSADYLTNEWSNREVLREYASSVATRGIIHYNSSRATTSSISNTNMGWKPLHKPQYYTVRKKALDNSTAAKGIFKDLHYSKRDLETDILPYLAMTNSTLRYPGQITFLQELTRFPKFSSTRSEVLSEKDIMDSLETDSNLEPPSTISSIPNATDLTNSQQTIQPPIEEEVIIEDYDDDG</sequence>
<proteinExistence type="predicted"/>
<feature type="compositionally biased region" description="Polar residues" evidence="7">
    <location>
        <begin position="182"/>
        <end position="208"/>
    </location>
</feature>
<evidence type="ECO:0000256" key="1">
    <source>
        <dbReference type="ARBA" id="ARBA00004123"/>
    </source>
</evidence>
<feature type="region of interest" description="Disordered" evidence="7">
    <location>
        <begin position="179"/>
        <end position="208"/>
    </location>
</feature>
<evidence type="ECO:0000256" key="5">
    <source>
        <dbReference type="ARBA" id="ARBA00023242"/>
    </source>
</evidence>
<dbReference type="GO" id="GO:0003682">
    <property type="term" value="F:chromatin binding"/>
    <property type="evidence" value="ECO:0007669"/>
    <property type="project" value="TreeGrafter"/>
</dbReference>
<evidence type="ECO:0000313" key="8">
    <source>
        <dbReference type="EMBL" id="CAH1776204.1"/>
    </source>
</evidence>
<name>A0A8J1XRF2_OWEFU</name>